<evidence type="ECO:0000259" key="2">
    <source>
        <dbReference type="SMART" id="SM00327"/>
    </source>
</evidence>
<feature type="region of interest" description="Disordered" evidence="1">
    <location>
        <begin position="35"/>
        <end position="83"/>
    </location>
</feature>
<dbReference type="Proteomes" id="UP001152797">
    <property type="component" value="Unassembled WGS sequence"/>
</dbReference>
<evidence type="ECO:0000313" key="4">
    <source>
        <dbReference type="EMBL" id="CAL1135564.1"/>
    </source>
</evidence>
<feature type="region of interest" description="Disordered" evidence="1">
    <location>
        <begin position="149"/>
        <end position="191"/>
    </location>
</feature>
<comment type="caution">
    <text evidence="3">The sequence shown here is derived from an EMBL/GenBank/DDBJ whole genome shotgun (WGS) entry which is preliminary data.</text>
</comment>
<dbReference type="OrthoDB" id="436633at2759"/>
<dbReference type="EMBL" id="CAMXCT010000691">
    <property type="protein sequence ID" value="CAI3982189.1"/>
    <property type="molecule type" value="Genomic_DNA"/>
</dbReference>
<feature type="compositionally biased region" description="Acidic residues" evidence="1">
    <location>
        <begin position="2588"/>
        <end position="2611"/>
    </location>
</feature>
<dbReference type="SUPFAM" id="SSF53300">
    <property type="entry name" value="vWA-like"/>
    <property type="match status" value="1"/>
</dbReference>
<feature type="region of interest" description="Disordered" evidence="1">
    <location>
        <begin position="2123"/>
        <end position="2161"/>
    </location>
</feature>
<feature type="compositionally biased region" description="Acidic residues" evidence="1">
    <location>
        <begin position="916"/>
        <end position="925"/>
    </location>
</feature>
<dbReference type="PROSITE" id="PS00141">
    <property type="entry name" value="ASP_PROTEASE"/>
    <property type="match status" value="1"/>
</dbReference>
<feature type="compositionally biased region" description="Acidic residues" evidence="1">
    <location>
        <begin position="366"/>
        <end position="381"/>
    </location>
</feature>
<dbReference type="Gene3D" id="3.40.50.410">
    <property type="entry name" value="von Willebrand factor, type A domain"/>
    <property type="match status" value="1"/>
</dbReference>
<feature type="region of interest" description="Disordered" evidence="1">
    <location>
        <begin position="366"/>
        <end position="439"/>
    </location>
</feature>
<evidence type="ECO:0000256" key="1">
    <source>
        <dbReference type="SAM" id="MobiDB-lite"/>
    </source>
</evidence>
<dbReference type="SMART" id="SM00327">
    <property type="entry name" value="VWA"/>
    <property type="match status" value="1"/>
</dbReference>
<feature type="compositionally biased region" description="Low complexity" evidence="1">
    <location>
        <begin position="926"/>
        <end position="935"/>
    </location>
</feature>
<dbReference type="GO" id="GO:0006508">
    <property type="term" value="P:proteolysis"/>
    <property type="evidence" value="ECO:0007669"/>
    <property type="project" value="InterPro"/>
</dbReference>
<feature type="domain" description="VWFA" evidence="2">
    <location>
        <begin position="2808"/>
        <end position="2974"/>
    </location>
</feature>
<name>A0A9P1FLY9_9DINO</name>
<evidence type="ECO:0000313" key="6">
    <source>
        <dbReference type="Proteomes" id="UP001152797"/>
    </source>
</evidence>
<dbReference type="InterPro" id="IPR002035">
    <property type="entry name" value="VWF_A"/>
</dbReference>
<dbReference type="InterPro" id="IPR036291">
    <property type="entry name" value="NAD(P)-bd_dom_sf"/>
</dbReference>
<dbReference type="SUPFAM" id="SSF51735">
    <property type="entry name" value="NAD(P)-binding Rossmann-fold domains"/>
    <property type="match status" value="1"/>
</dbReference>
<protein>
    <submittedName>
        <fullName evidence="5">RNase H type-1 domain-containing protein</fullName>
    </submittedName>
</protein>
<organism evidence="3">
    <name type="scientific">Cladocopium goreaui</name>
    <dbReference type="NCBI Taxonomy" id="2562237"/>
    <lineage>
        <taxon>Eukaryota</taxon>
        <taxon>Sar</taxon>
        <taxon>Alveolata</taxon>
        <taxon>Dinophyceae</taxon>
        <taxon>Suessiales</taxon>
        <taxon>Symbiodiniaceae</taxon>
        <taxon>Cladocopium</taxon>
    </lineage>
</organism>
<dbReference type="EMBL" id="CAMXCT020000691">
    <property type="protein sequence ID" value="CAL1135564.1"/>
    <property type="molecule type" value="Genomic_DNA"/>
</dbReference>
<feature type="compositionally biased region" description="Basic and acidic residues" evidence="1">
    <location>
        <begin position="2126"/>
        <end position="2156"/>
    </location>
</feature>
<dbReference type="InterPro" id="IPR001969">
    <property type="entry name" value="Aspartic_peptidase_AS"/>
</dbReference>
<reference evidence="4" key="2">
    <citation type="submission" date="2024-04" db="EMBL/GenBank/DDBJ databases">
        <authorList>
            <person name="Chen Y."/>
            <person name="Shah S."/>
            <person name="Dougan E. K."/>
            <person name="Thang M."/>
            <person name="Chan C."/>
        </authorList>
    </citation>
    <scope>NUCLEOTIDE SEQUENCE [LARGE SCALE GENOMIC DNA]</scope>
</reference>
<dbReference type="InterPro" id="IPR036465">
    <property type="entry name" value="vWFA_dom_sf"/>
</dbReference>
<dbReference type="PANTHER" id="PTHR36846:SF1">
    <property type="entry name" value="PROTEIN VIAA"/>
    <property type="match status" value="1"/>
</dbReference>
<evidence type="ECO:0000313" key="5">
    <source>
        <dbReference type="EMBL" id="CAL4769501.1"/>
    </source>
</evidence>
<evidence type="ECO:0000313" key="3">
    <source>
        <dbReference type="EMBL" id="CAI3982189.1"/>
    </source>
</evidence>
<dbReference type="Gene3D" id="3.40.50.720">
    <property type="entry name" value="NAD(P)-binding Rossmann-like Domain"/>
    <property type="match status" value="1"/>
</dbReference>
<gene>
    <name evidence="3" type="ORF">C1SCF055_LOCUS9914</name>
</gene>
<feature type="region of interest" description="Disordered" evidence="1">
    <location>
        <begin position="897"/>
        <end position="939"/>
    </location>
</feature>
<dbReference type="InterPro" id="IPR013103">
    <property type="entry name" value="RVT_2"/>
</dbReference>
<proteinExistence type="predicted"/>
<dbReference type="PANTHER" id="PTHR36846">
    <property type="entry name" value="PROTEIN VIAA"/>
    <property type="match status" value="1"/>
</dbReference>
<feature type="compositionally biased region" description="Low complexity" evidence="1">
    <location>
        <begin position="2573"/>
        <end position="2587"/>
    </location>
</feature>
<dbReference type="Pfam" id="PF07727">
    <property type="entry name" value="RVT_2"/>
    <property type="match status" value="1"/>
</dbReference>
<dbReference type="GO" id="GO:0005829">
    <property type="term" value="C:cytosol"/>
    <property type="evidence" value="ECO:0007669"/>
    <property type="project" value="TreeGrafter"/>
</dbReference>
<feature type="compositionally biased region" description="Basic and acidic residues" evidence="1">
    <location>
        <begin position="35"/>
        <end position="46"/>
    </location>
</feature>
<reference evidence="3" key="1">
    <citation type="submission" date="2022-10" db="EMBL/GenBank/DDBJ databases">
        <authorList>
            <person name="Chen Y."/>
            <person name="Dougan E. K."/>
            <person name="Chan C."/>
            <person name="Rhodes N."/>
            <person name="Thang M."/>
        </authorList>
    </citation>
    <scope>NUCLEOTIDE SEQUENCE</scope>
</reference>
<accession>A0A9P1FLY9</accession>
<feature type="region of interest" description="Disordered" evidence="1">
    <location>
        <begin position="827"/>
        <end position="881"/>
    </location>
</feature>
<sequence length="2985" mass="330631">MRKFGLSKEQRAQVIRATGGSSRFVDIERILRASDFEESKSDDRRGSRPPQKVQRREAYAIHVDNDDDDSSLDMPFSSDSGDEVYAGEHETEVQGQGDSTDEDIQEVLEIQKKAKRDFKRNFKTYKDSKKKVREIKKSRQPYFPVVAIPPEGQGGASSSQTVAPPQGSKKFEKKVMTKTTKQYPKTPYPRKEEAHLAVGSEVNEFNYMVNVQLPPMNDSELDVLLASIPAGFAILDTGATTSVVGADTAARYAQHFAAQGFPPPVELEMPPVELRGFSGKVEKTSRGLRWTVKLGELYGSISTYVVPGATPFLLSRRVMENMEALIDLGQQTITSHKHGMKDVKLSRSANGHLLLPICPAQDDFEIQPCETDEPNDEDASDTSETMVSPAHHSDETAAVPEPHALPVMEDRSDPKPSMQCQPVNNHRKITEGDRKRVQRRPVSPMPVALFCFRAPELAVCADDSSPDQQPICMCCCECDAGDTQSPDGEIPLETLYEESDWVDVGHSLPSHSRDAIRKAIQQLRKTSIRVAISQLADDPDSVRAELADWLGDQSAVLDTKVGLVEVFTGHAPLSQLYEQTTGKSSIRLGLSYGQDFTRVRDRRLLLLLIAFTQPEHVWFSWPCKYWGPWCNINMSKDESLKSRILEQRQIARRYLHMVSEAWQLQTALGGHCHAENPLSCLAWSELSLGTVWVCRVDQCTVAMDTTNMITWRVELKKEGPRGMSKAFHEVWVRPYGVPKVVYMDPDHLMLREQACQAFLEEHAKEAWRRAIAGRNRPMRGPYVFDRCPKTSTGFESSPESCQLAECIQRLNKRYTRSPEYWAKRASGELGPMGSLHEGVTPTIVHLPPNSPNHDESKRRRVTIADPPEQSVIQPSVLNDPALEEPEDYIEPSLADDQEFDDDAVPSPEGVPSAADPVDETTDAVDDAPASVPADAPENEDAVQLDNAVNTAVPNEDDDLLVTASKGDPQQRGIYFRPPPEIKEWMGLDSDDLFRLEKAAYGLAEAPRQWFLRLTRELKEVGLVASRLDPCLYYLRRNSKLVGICGIHVDDLLGGGTKEMDTILANLKKRLPFGDYRTYTIRYTGVEIRQNPNTMEIEVGQENYVENLKEVPTKPLGQASTPLQNPTIMRACAGQLAWVATSTRPDVAFLASYLQGVQDKATVSHVTMFNKACRELKERKLCLRFPSTVPISSWRILCIADAGWGTRESGDSQGGYLLCLTTPEIFERKRSTCWLVDWSSKKLRRKVRSSVAAETLSGQNGLDAVEMFQALLAEAVHGTTPKDFRNQFPQDPAALVVDSKGFFDAVTRRKEKAEAVTKGLQKYPLFKHLVVKMATSLLARAVKFGQQRLILDGFIHQPGGLKPLAVIADAVMSEMELSGKRDREEARDEAERISAGYEESEWDQLSYAGASPKGYMGTVRGSYAAGGSTIPPPMPDAESHPFENLKIPLPPGVSTIHEWGRTVCQLEKYKEKKLTYAQMVSQSDFDPEIYNYLCWIKNRYGIEDSGCFPPKISPGIDLAAYLERSKFQQKGNLISMWRLIFLAATSSSAPTQFNNPWDKSPNDGQANRGWDQNTFRSMWILLDRELSADQTMQQTSVGGKWCFLAMVGVWKAGEVTSNLLLFRFAHPPAQSESALSLHDGSATAPWVAIAMPSYRLYRSAIAGATGRIGEAALIRQLLLSPLCQEVHAVTRRKIIAFDELSASAKLKQHFADFGTDLCGLNGSALQGIDAAFCGLGSRSGWSDEKEMAAVDRDAVMRFLRLCQEANVPHVTVLSSAWANTSSVFPFARLQGETIEAISAMKTFSRTSIFQPSAVTGADGRLLSGGSSLLGNFMWQSLPVASQFMPKVYRPIALEDLALAMRLNVELCDASEAVEKLDYRSVSAWEESVEAPPGLARQITTGKTVDPVVKCLTQILQEKDVQAKMDAEGYVSIQWLLKVKSALSWECGGNAKSLVSAIESQVGIQLDEAHRRVRLRSCCEQLLVEAKRLMQQLPFGVVPLSSFFGLPSLSQMQKCSELDAEGLLRKALTRDSELVIQGAFVAWQPRAEKLRKSVEQLFLEQDSQLHSKIQQSGDVPLTWIVGRYAEKLGLAHSNVRTSEALAEAVAGALQDSQVLRVDRHRLTVRKCRSPERAPEDPRSGETDRQAGRSHETEGGERRGGRRGAASQLRQLLDFYFEPFTLQHNRYLLDLILKRADAPQDKGPWRVEALQNCRFTWEDLQGLGRIQSALTKLQSRPDGMVELRDLKHLSCDDGQFHLRTKLEVRNFVHAENVSKESCNKSNKTHLDQSRPVSLAKGAAVRYLTASREQQQEAPKGVVNVMSYAVAEMMTDQSPAGQQRLAKVKRQILVYRTAGELIQIAIRFRRVAMESLRFSPSSPSSIRTAHKLAPTLGAVHHIRSQRNFQPYSTAVCTASTLAAFLRRRATARRVQGDRGNADGAMGDLQMALAKVPKPLWPLLMNAVEAAVDTSTTSTTSTSLAQSISSAAEGVATWRQRLSLGRIWRDEEGANWPQEPTLRGGWQDLLREKGLPQLVKKYPKLVDPLMASLLETVGQFHEEVEEAEAQKSDSGDADADAAAEGQGQLGQQQQSDATDEAADGENGENGDESEENEEKDGENQSSNIREAVGQKLMKKLSEELGPVADAINAADSAFGAGAGQGMVDGMEGDGFGLAQGQWHQSLSDDQNEELLQLAKIMRDSPELRELLRNLGRRSAVRGPLHKLPEEIWQESGPEGVIRSPAAPAEATGVTLSGNWDTMLPSEAQLLAAKSPTLRTLHHARRIEQSLLCYDRSSWLQDDSKTTGRSEIRPLGKAGPLIVCLDTSGSMMGDRELLSKALVVECVRQAHRQRRPCYLYAFAGAGNLNELELDLSQDGLRKVLKFLRQSFGGGTYLEDALAEAAKKLEQPTWQNADLLIVTDGELNVNTDEASITSARSSCGTKVTGLVLADTGGVAMERLCDELYLTGRSSFRGEKGLRFPKLKKVELATARN</sequence>
<dbReference type="EMBL" id="CAMXCT030000691">
    <property type="protein sequence ID" value="CAL4769501.1"/>
    <property type="molecule type" value="Genomic_DNA"/>
</dbReference>
<keyword evidence="6" id="KW-1185">Reference proteome</keyword>
<dbReference type="GO" id="GO:0004190">
    <property type="term" value="F:aspartic-type endopeptidase activity"/>
    <property type="evidence" value="ECO:0007669"/>
    <property type="project" value="InterPro"/>
</dbReference>
<feature type="region of interest" description="Disordered" evidence="1">
    <location>
        <begin position="2554"/>
        <end position="2618"/>
    </location>
</feature>
<dbReference type="Pfam" id="PF13519">
    <property type="entry name" value="VWA_2"/>
    <property type="match status" value="1"/>
</dbReference>